<dbReference type="SMART" id="SM00015">
    <property type="entry name" value="IQ"/>
    <property type="match status" value="3"/>
</dbReference>
<evidence type="ECO:0000313" key="2">
    <source>
        <dbReference type="EnsemblMetazoa" id="XP_030855284"/>
    </source>
</evidence>
<reference evidence="3" key="1">
    <citation type="submission" date="2015-02" db="EMBL/GenBank/DDBJ databases">
        <title>Genome sequencing for Strongylocentrotus purpuratus.</title>
        <authorList>
            <person name="Murali S."/>
            <person name="Liu Y."/>
            <person name="Vee V."/>
            <person name="English A."/>
            <person name="Wang M."/>
            <person name="Skinner E."/>
            <person name="Han Y."/>
            <person name="Muzny D.M."/>
            <person name="Worley K.C."/>
            <person name="Gibbs R.A."/>
        </authorList>
    </citation>
    <scope>NUCLEOTIDE SEQUENCE</scope>
</reference>
<dbReference type="AlphaFoldDB" id="A0A7M7PSA4"/>
<dbReference type="EnsemblMetazoa" id="XM_030999424">
    <property type="protein sequence ID" value="XP_030855284"/>
    <property type="gene ID" value="LOC576665"/>
</dbReference>
<feature type="coiled-coil region" evidence="1">
    <location>
        <begin position="121"/>
        <end position="160"/>
    </location>
</feature>
<dbReference type="InParanoid" id="A0A7M7PSA4"/>
<organism evidence="2 3">
    <name type="scientific">Strongylocentrotus purpuratus</name>
    <name type="common">Purple sea urchin</name>
    <dbReference type="NCBI Taxonomy" id="7668"/>
    <lineage>
        <taxon>Eukaryota</taxon>
        <taxon>Metazoa</taxon>
        <taxon>Echinodermata</taxon>
        <taxon>Eleutherozoa</taxon>
        <taxon>Echinozoa</taxon>
        <taxon>Echinoidea</taxon>
        <taxon>Euechinoidea</taxon>
        <taxon>Echinacea</taxon>
        <taxon>Camarodonta</taxon>
        <taxon>Echinidea</taxon>
        <taxon>Strongylocentrotidae</taxon>
        <taxon>Strongylocentrotus</taxon>
    </lineage>
</organism>
<dbReference type="CTD" id="128153"/>
<dbReference type="OMA" id="LHTTSKY"/>
<protein>
    <recommendedName>
        <fullName evidence="4">Spermatogenesis-associated protein 17</fullName>
    </recommendedName>
</protein>
<keyword evidence="3" id="KW-1185">Reference proteome</keyword>
<proteinExistence type="predicted"/>
<evidence type="ECO:0008006" key="4">
    <source>
        <dbReference type="Google" id="ProtNLM"/>
    </source>
</evidence>
<name>A0A7M7PSA4_STRPU</name>
<sequence>MATLVRLQRSNGSIMQQIFIRNKEAEEQRDIEYKSVVRIQAWFRGQRVRSYILHLHRCATILQKVWRGHLGRRVYREMIKQLMLVMRMKYYNRMATLIQKIWKGYYTRKYVANYFSRKRYLEGLIVKNEIIRKELEEYKVQQDEEKAQKLQADIKEKVFEEARKNHYLLSTEVVPGVYNSPFKPYPDEMEFILRSVKPRPPPGPKLIRENRSGRVVAPSPPLPLTAPLPPIGQKPQGPFREPLEVQKQRYKPLQPTLKVATSYTSVEEARAAMRGQEWVMRVNDNIFVPFTRRDRDYDPLLHTTSKYGHLPYGTHYYREGDETKHITAERFQPVVSPIPVFDKLNDNYSKGTETVP</sequence>
<dbReference type="InterPro" id="IPR000048">
    <property type="entry name" value="IQ_motif_EF-hand-BS"/>
</dbReference>
<dbReference type="FunCoup" id="A0A7M7PSA4">
    <property type="interactions" value="80"/>
</dbReference>
<dbReference type="RefSeq" id="XP_030855284.1">
    <property type="nucleotide sequence ID" value="XM_030999424.1"/>
</dbReference>
<evidence type="ECO:0000256" key="1">
    <source>
        <dbReference type="SAM" id="Coils"/>
    </source>
</evidence>
<evidence type="ECO:0000313" key="3">
    <source>
        <dbReference type="Proteomes" id="UP000007110"/>
    </source>
</evidence>
<dbReference type="GeneID" id="576665"/>
<dbReference type="InterPro" id="IPR027417">
    <property type="entry name" value="P-loop_NTPase"/>
</dbReference>
<dbReference type="Pfam" id="PF00612">
    <property type="entry name" value="IQ"/>
    <property type="match status" value="2"/>
</dbReference>
<accession>A0A7M7PSA4</accession>
<dbReference type="Proteomes" id="UP000007110">
    <property type="component" value="Unassembled WGS sequence"/>
</dbReference>
<dbReference type="SUPFAM" id="SSF52540">
    <property type="entry name" value="P-loop containing nucleoside triphosphate hydrolases"/>
    <property type="match status" value="1"/>
</dbReference>
<dbReference type="Gene3D" id="1.20.5.190">
    <property type="match status" value="1"/>
</dbReference>
<dbReference type="OrthoDB" id="190375at2759"/>
<keyword evidence="1" id="KW-0175">Coiled coil</keyword>
<dbReference type="PROSITE" id="PS50096">
    <property type="entry name" value="IQ"/>
    <property type="match status" value="3"/>
</dbReference>
<dbReference type="KEGG" id="spu:576665"/>
<reference evidence="2" key="2">
    <citation type="submission" date="2021-01" db="UniProtKB">
        <authorList>
            <consortium name="EnsemblMetazoa"/>
        </authorList>
    </citation>
    <scope>IDENTIFICATION</scope>
</reference>